<dbReference type="EMBL" id="BAABKG010000002">
    <property type="protein sequence ID" value="GAA5147791.1"/>
    <property type="molecule type" value="Genomic_DNA"/>
</dbReference>
<protein>
    <submittedName>
        <fullName evidence="2">Uncharacterized protein</fullName>
    </submittedName>
</protein>
<reference evidence="3" key="1">
    <citation type="journal article" date="2019" name="Int. J. Syst. Evol. Microbiol.">
        <title>The Global Catalogue of Microorganisms (GCM) 10K type strain sequencing project: providing services to taxonomists for standard genome sequencing and annotation.</title>
        <authorList>
            <consortium name="The Broad Institute Genomics Platform"/>
            <consortium name="The Broad Institute Genome Sequencing Center for Infectious Disease"/>
            <person name="Wu L."/>
            <person name="Ma J."/>
        </authorList>
    </citation>
    <scope>NUCLEOTIDE SEQUENCE [LARGE SCALE GENOMIC DNA]</scope>
    <source>
        <strain evidence="3">JCM 18459</strain>
    </source>
</reference>
<evidence type="ECO:0000313" key="2">
    <source>
        <dbReference type="EMBL" id="GAA5147791.1"/>
    </source>
</evidence>
<evidence type="ECO:0000313" key="3">
    <source>
        <dbReference type="Proteomes" id="UP001500221"/>
    </source>
</evidence>
<dbReference type="Proteomes" id="UP001500221">
    <property type="component" value="Unassembled WGS sequence"/>
</dbReference>
<proteinExistence type="predicted"/>
<organism evidence="2 3">
    <name type="scientific">Nocardioides marinquilinus</name>
    <dbReference type="NCBI Taxonomy" id="1210400"/>
    <lineage>
        <taxon>Bacteria</taxon>
        <taxon>Bacillati</taxon>
        <taxon>Actinomycetota</taxon>
        <taxon>Actinomycetes</taxon>
        <taxon>Propionibacteriales</taxon>
        <taxon>Nocardioidaceae</taxon>
        <taxon>Nocardioides</taxon>
    </lineage>
</organism>
<accession>A0ABP9PJR2</accession>
<gene>
    <name evidence="2" type="ORF">GCM10023340_20730</name>
</gene>
<dbReference type="RefSeq" id="WP_345457936.1">
    <property type="nucleotide sequence ID" value="NZ_BAABKG010000002.1"/>
</dbReference>
<name>A0ABP9PJR2_9ACTN</name>
<sequence length="140" mass="15388">MRPLLRGLAATFVLLLGVGLASLAVPGPAHARVEPAPAPTAAPDRLTPAQTAYRAGRAVNHDRRGIASRFTTPAAQRRMFDLRSQGFRWDRPERCRRRDGAWHCLTPMSTRTDPVPHQVAVLVVKRVGDRLRVVEVAGLD</sequence>
<comment type="caution">
    <text evidence="2">The sequence shown here is derived from an EMBL/GenBank/DDBJ whole genome shotgun (WGS) entry which is preliminary data.</text>
</comment>
<feature type="chain" id="PRO_5047044368" evidence="1">
    <location>
        <begin position="32"/>
        <end position="140"/>
    </location>
</feature>
<keyword evidence="1" id="KW-0732">Signal</keyword>
<feature type="signal peptide" evidence="1">
    <location>
        <begin position="1"/>
        <end position="31"/>
    </location>
</feature>
<keyword evidence="3" id="KW-1185">Reference proteome</keyword>
<evidence type="ECO:0000256" key="1">
    <source>
        <dbReference type="SAM" id="SignalP"/>
    </source>
</evidence>